<dbReference type="AlphaFoldDB" id="A0A2T4JNL0"/>
<evidence type="ECO:0000259" key="1">
    <source>
        <dbReference type="Pfam" id="PF10124"/>
    </source>
</evidence>
<evidence type="ECO:0000313" key="3">
    <source>
        <dbReference type="Proteomes" id="UP000241010"/>
    </source>
</evidence>
<gene>
    <name evidence="2" type="ORF">C5F48_22640</name>
</gene>
<reference evidence="2 3" key="1">
    <citation type="submission" date="2018-03" db="EMBL/GenBank/DDBJ databases">
        <title>Cereibacter changlensis.</title>
        <authorList>
            <person name="Meyer T.E."/>
            <person name="Miller S."/>
            <person name="Lodha T."/>
            <person name="Gandham S."/>
            <person name="Chintalapati S."/>
            <person name="Chintalapati V.R."/>
        </authorList>
    </citation>
    <scope>NUCLEOTIDE SEQUENCE [LARGE SCALE GENOMIC DNA]</scope>
    <source>
        <strain evidence="2 3">JA139</strain>
    </source>
</reference>
<name>A0A2T4JNL0_9RHOB</name>
<dbReference type="RefSeq" id="WP_107665982.1">
    <property type="nucleotide sequence ID" value="NZ_PZKG01000246.1"/>
</dbReference>
<dbReference type="Pfam" id="PF10124">
    <property type="entry name" value="Mu-like_gpT"/>
    <property type="match status" value="1"/>
</dbReference>
<feature type="domain" description="Bacteriophage Mu GpT" evidence="1">
    <location>
        <begin position="9"/>
        <end position="306"/>
    </location>
</feature>
<dbReference type="OrthoDB" id="9804833at2"/>
<comment type="caution">
    <text evidence="2">The sequence shown here is derived from an EMBL/GenBank/DDBJ whole genome shotgun (WGS) entry which is preliminary data.</text>
</comment>
<proteinExistence type="predicted"/>
<dbReference type="EMBL" id="PZKG01000246">
    <property type="protein sequence ID" value="PTE19490.1"/>
    <property type="molecule type" value="Genomic_DNA"/>
</dbReference>
<organism evidence="2 3">
    <name type="scientific">Cereibacter changlensis JA139</name>
    <dbReference type="NCBI Taxonomy" id="1188249"/>
    <lineage>
        <taxon>Bacteria</taxon>
        <taxon>Pseudomonadati</taxon>
        <taxon>Pseudomonadota</taxon>
        <taxon>Alphaproteobacteria</taxon>
        <taxon>Rhodobacterales</taxon>
        <taxon>Paracoccaceae</taxon>
        <taxon>Cereibacter</taxon>
    </lineage>
</organism>
<keyword evidence="3" id="KW-1185">Reference proteome</keyword>
<sequence length="307" mass="33141">MSIITAAVLAALNTALKKNYEDAYKAMRAESVFERISTTVPSSTASNTYGWLGDFPALREWVGDRVLKDMKASGYQITNKLYEGSVGVPRVAIEDDQVGVYAPLAASMGQEAAQHPDRLIAQLLAAGPTSLCFDGQNFFDVDHPVYPNVDGTGAAATVSNYNAGGGAPGPAWYLLDTRKPLRPIIFQERTKPEFETKTNPATSDKVFTADLYQYGVRYRCNAGFAFWQMAYCSKAALTAANFAAARLAMRKFTADGGRPLGINPSVILVSPDNEAAARALFEAMLIDGGNSNPNYKAVEVIVSPWLV</sequence>
<accession>A0A2T4JNL0</accession>
<protein>
    <submittedName>
        <fullName evidence="2">Head protein</fullName>
    </submittedName>
</protein>
<evidence type="ECO:0000313" key="2">
    <source>
        <dbReference type="EMBL" id="PTE19490.1"/>
    </source>
</evidence>
<dbReference type="Proteomes" id="UP000241010">
    <property type="component" value="Unassembled WGS sequence"/>
</dbReference>
<dbReference type="InterPro" id="IPR018774">
    <property type="entry name" value="Phage_Mu_GpT"/>
</dbReference>